<evidence type="ECO:0000256" key="1">
    <source>
        <dbReference type="SAM" id="Coils"/>
    </source>
</evidence>
<feature type="coiled-coil region" evidence="1">
    <location>
        <begin position="225"/>
        <end position="259"/>
    </location>
</feature>
<keyword evidence="2" id="KW-0812">Transmembrane</keyword>
<dbReference type="RefSeq" id="WP_157876212.1">
    <property type="nucleotide sequence ID" value="NZ_CP010586.1"/>
</dbReference>
<dbReference type="Gene3D" id="1.25.40.10">
    <property type="entry name" value="Tetratricopeptide repeat domain"/>
    <property type="match status" value="2"/>
</dbReference>
<evidence type="ECO:0000313" key="3">
    <source>
        <dbReference type="EMBL" id="AKP76063.1"/>
    </source>
</evidence>
<gene>
    <name evidence="3" type="ORF">AS52_01098</name>
</gene>
<dbReference type="SUPFAM" id="SSF48452">
    <property type="entry name" value="TPR-like"/>
    <property type="match status" value="1"/>
</dbReference>
<proteinExistence type="predicted"/>
<feature type="transmembrane region" description="Helical" evidence="2">
    <location>
        <begin position="190"/>
        <end position="209"/>
    </location>
</feature>
<evidence type="ECO:0000256" key="2">
    <source>
        <dbReference type="SAM" id="Phobius"/>
    </source>
</evidence>
<dbReference type="Proteomes" id="UP000036410">
    <property type="component" value="Chromosome"/>
</dbReference>
<keyword evidence="2" id="KW-1133">Transmembrane helix</keyword>
<reference evidence="3 4" key="1">
    <citation type="submission" date="2015-01" db="EMBL/GenBank/DDBJ databases">
        <title>Genome sequence of bacillus megaterium Q3.</title>
        <authorList>
            <person name="Wang Y."/>
            <person name="Luo K."/>
            <person name="Bai L."/>
            <person name="Luo F."/>
        </authorList>
    </citation>
    <scope>NUCLEOTIDE SEQUENCE [LARGE SCALE GENOMIC DNA]</scope>
    <source>
        <strain evidence="3 4">Q3</strain>
    </source>
</reference>
<accession>A0A806U276</accession>
<dbReference type="EMBL" id="CP010586">
    <property type="protein sequence ID" value="AKP76063.1"/>
    <property type="molecule type" value="Genomic_DNA"/>
</dbReference>
<keyword evidence="1" id="KW-0175">Coiled coil</keyword>
<keyword evidence="2" id="KW-0472">Membrane</keyword>
<protein>
    <submittedName>
        <fullName evidence="3">Tol-pal system protein YbgF</fullName>
    </submittedName>
</protein>
<organism evidence="3 4">
    <name type="scientific">Priestia megaterium Q3</name>
    <dbReference type="NCBI Taxonomy" id="1452722"/>
    <lineage>
        <taxon>Bacteria</taxon>
        <taxon>Bacillati</taxon>
        <taxon>Bacillota</taxon>
        <taxon>Bacilli</taxon>
        <taxon>Bacillales</taxon>
        <taxon>Bacillaceae</taxon>
        <taxon>Priestia</taxon>
    </lineage>
</organism>
<dbReference type="AlphaFoldDB" id="A0A806U276"/>
<dbReference type="Pfam" id="PF14559">
    <property type="entry name" value="TPR_19"/>
    <property type="match status" value="1"/>
</dbReference>
<evidence type="ECO:0000313" key="4">
    <source>
        <dbReference type="Proteomes" id="UP000036410"/>
    </source>
</evidence>
<name>A0A806U276_PRIMG</name>
<dbReference type="InterPro" id="IPR011990">
    <property type="entry name" value="TPR-like_helical_dom_sf"/>
</dbReference>
<sequence>MNQYLTYYNQAIDCLKREYYEEALSLLKRINVNKQNAAQVKWALGLTNVMMGYPHQAIRYWEEISDTEVANIKFAKNQTTTRLVTYESLYKTYNDAITLMQHNDFSQASNHFQELLSFKHKIPLPLEFYRGYLLLMIAKGEISFIANELVSFPTYIQRHPVIQEIKNRANIEQKKVVKKKPFILKKKKNILAFSLLMCIVTAVFITIYVDKGKSQALYTESTALNKEYTNEISSYKQKIDNLERKGTQLQTKLNQSNKKIQQQENLQSLLSSEGVDVNQLAQQIGESTYRQGYSFYQKHNYKKAASYFGKSQSVGMDAYYSDDALFYLIQSKKHVNHHADVTNLYDEFLAQNNRHFKTSPYRDDILLEKAEALIEKGNAEEAKKLLNTIQQDYPGQWTALKSKGLLKKVGGGTYANN</sequence>